<evidence type="ECO:0000256" key="8">
    <source>
        <dbReference type="RuleBase" id="RU363032"/>
    </source>
</evidence>
<dbReference type="InterPro" id="IPR000515">
    <property type="entry name" value="MetI-like"/>
</dbReference>
<gene>
    <name evidence="10" type="ORF">F8O02_01815</name>
</gene>
<evidence type="ECO:0000256" key="7">
    <source>
        <dbReference type="ARBA" id="ARBA00023136"/>
    </source>
</evidence>
<feature type="transmembrane region" description="Helical" evidence="8">
    <location>
        <begin position="183"/>
        <end position="205"/>
    </location>
</feature>
<keyword evidence="11" id="KW-1185">Reference proteome</keyword>
<feature type="transmembrane region" description="Helical" evidence="8">
    <location>
        <begin position="84"/>
        <end position="102"/>
    </location>
</feature>
<comment type="similarity">
    <text evidence="8">Belongs to the binding-protein-dependent transport system permease family.</text>
</comment>
<dbReference type="PANTHER" id="PTHR30614:SF0">
    <property type="entry name" value="L-CYSTINE TRANSPORT SYSTEM PERMEASE PROTEIN TCYL"/>
    <property type="match status" value="1"/>
</dbReference>
<comment type="subcellular location">
    <subcellularLocation>
        <location evidence="1 8">Cell membrane</location>
        <topology evidence="1 8">Multi-pass membrane protein</topology>
    </subcellularLocation>
</comment>
<dbReference type="AlphaFoldDB" id="A0A7C8BPB9"/>
<dbReference type="Pfam" id="PF00528">
    <property type="entry name" value="BPD_transp_1"/>
    <property type="match status" value="1"/>
</dbReference>
<evidence type="ECO:0000313" key="11">
    <source>
        <dbReference type="Proteomes" id="UP000481339"/>
    </source>
</evidence>
<dbReference type="GO" id="GO:0022857">
    <property type="term" value="F:transmembrane transporter activity"/>
    <property type="evidence" value="ECO:0007669"/>
    <property type="project" value="InterPro"/>
</dbReference>
<dbReference type="Proteomes" id="UP000481339">
    <property type="component" value="Unassembled WGS sequence"/>
</dbReference>
<evidence type="ECO:0000256" key="3">
    <source>
        <dbReference type="ARBA" id="ARBA00022475"/>
    </source>
</evidence>
<evidence type="ECO:0000256" key="5">
    <source>
        <dbReference type="ARBA" id="ARBA00022970"/>
    </source>
</evidence>
<dbReference type="EMBL" id="WBKA01000001">
    <property type="protein sequence ID" value="KAB1633687.1"/>
    <property type="molecule type" value="Genomic_DNA"/>
</dbReference>
<keyword evidence="3" id="KW-1003">Cell membrane</keyword>
<dbReference type="GO" id="GO:0006865">
    <property type="term" value="P:amino acid transport"/>
    <property type="evidence" value="ECO:0007669"/>
    <property type="project" value="UniProtKB-KW"/>
</dbReference>
<dbReference type="OrthoDB" id="9814902at2"/>
<dbReference type="NCBIfam" id="TIGR01726">
    <property type="entry name" value="HEQRo_perm_3TM"/>
    <property type="match status" value="1"/>
</dbReference>
<sequence>MDISQYLPRFLQGLGLSLQITVVSVLAGFVLGLLLALMTMSRTRWLTWPGIAIVELGRGTPALVMLYIVYFGLPAVQIMLDNTIAAMIALTTTTGAYAAEMIRAGLQSVPRGQVEAAHALGLEPRTVLGRVVIPQGMRSAIPSLMGLAIQMFQATSLAYSIAVPELMSAAYQVGNATFQYLTVFLFAGLIYAAVSVPTTWATVWIERRMNRNYA</sequence>
<evidence type="ECO:0000256" key="4">
    <source>
        <dbReference type="ARBA" id="ARBA00022692"/>
    </source>
</evidence>
<feature type="domain" description="ABC transmembrane type-1" evidence="9">
    <location>
        <begin position="14"/>
        <end position="202"/>
    </location>
</feature>
<dbReference type="InterPro" id="IPR043429">
    <property type="entry name" value="ArtM/GltK/GlnP/TcyL/YhdX-like"/>
</dbReference>
<dbReference type="InterPro" id="IPR035906">
    <property type="entry name" value="MetI-like_sf"/>
</dbReference>
<dbReference type="GO" id="GO:0043190">
    <property type="term" value="C:ATP-binding cassette (ABC) transporter complex"/>
    <property type="evidence" value="ECO:0007669"/>
    <property type="project" value="InterPro"/>
</dbReference>
<dbReference type="SUPFAM" id="SSF161098">
    <property type="entry name" value="MetI-like"/>
    <property type="match status" value="1"/>
</dbReference>
<protein>
    <submittedName>
        <fullName evidence="10">Amino acid ABC transporter permease</fullName>
    </submittedName>
</protein>
<evidence type="ECO:0000256" key="2">
    <source>
        <dbReference type="ARBA" id="ARBA00022448"/>
    </source>
</evidence>
<keyword evidence="7 8" id="KW-0472">Membrane</keyword>
<dbReference type="InterPro" id="IPR010065">
    <property type="entry name" value="AA_ABC_transptr_permease_3TM"/>
</dbReference>
<feature type="transmembrane region" description="Helical" evidence="8">
    <location>
        <begin position="59"/>
        <end position="78"/>
    </location>
</feature>
<keyword evidence="6 8" id="KW-1133">Transmembrane helix</keyword>
<name>A0A7C8BPB9_9MICO</name>
<evidence type="ECO:0000313" key="10">
    <source>
        <dbReference type="EMBL" id="KAB1633687.1"/>
    </source>
</evidence>
<dbReference type="Gene3D" id="1.10.3720.10">
    <property type="entry name" value="MetI-like"/>
    <property type="match status" value="1"/>
</dbReference>
<feature type="transmembrane region" description="Helical" evidence="8">
    <location>
        <begin position="16"/>
        <end position="38"/>
    </location>
</feature>
<keyword evidence="4 8" id="KW-0812">Transmembrane</keyword>
<keyword evidence="5" id="KW-0029">Amino-acid transport</keyword>
<accession>A0A7C8BPB9</accession>
<dbReference type="CDD" id="cd06261">
    <property type="entry name" value="TM_PBP2"/>
    <property type="match status" value="1"/>
</dbReference>
<dbReference type="PANTHER" id="PTHR30614">
    <property type="entry name" value="MEMBRANE COMPONENT OF AMINO ACID ABC TRANSPORTER"/>
    <property type="match status" value="1"/>
</dbReference>
<proteinExistence type="inferred from homology"/>
<evidence type="ECO:0000256" key="1">
    <source>
        <dbReference type="ARBA" id="ARBA00004651"/>
    </source>
</evidence>
<comment type="caution">
    <text evidence="10">The sequence shown here is derived from an EMBL/GenBank/DDBJ whole genome shotgun (WGS) entry which is preliminary data.</text>
</comment>
<dbReference type="PROSITE" id="PS50928">
    <property type="entry name" value="ABC_TM1"/>
    <property type="match status" value="1"/>
</dbReference>
<organism evidence="10 11">
    <name type="scientific">Pseudoclavibacter caeni</name>
    <dbReference type="NCBI Taxonomy" id="908846"/>
    <lineage>
        <taxon>Bacteria</taxon>
        <taxon>Bacillati</taxon>
        <taxon>Actinomycetota</taxon>
        <taxon>Actinomycetes</taxon>
        <taxon>Micrococcales</taxon>
        <taxon>Microbacteriaceae</taxon>
        <taxon>Pseudoclavibacter</taxon>
    </lineage>
</organism>
<feature type="transmembrane region" description="Helical" evidence="8">
    <location>
        <begin position="144"/>
        <end position="163"/>
    </location>
</feature>
<reference evidence="10 11" key="1">
    <citation type="submission" date="2019-09" db="EMBL/GenBank/DDBJ databases">
        <title>Phylogeny of genus Pseudoclavibacter and closely related genus.</title>
        <authorList>
            <person name="Li Y."/>
        </authorList>
    </citation>
    <scope>NUCLEOTIDE SEQUENCE [LARGE SCALE GENOMIC DNA]</scope>
    <source>
        <strain evidence="10 11">JCM 16921</strain>
    </source>
</reference>
<evidence type="ECO:0000259" key="9">
    <source>
        <dbReference type="PROSITE" id="PS50928"/>
    </source>
</evidence>
<evidence type="ECO:0000256" key="6">
    <source>
        <dbReference type="ARBA" id="ARBA00022989"/>
    </source>
</evidence>
<keyword evidence="2 8" id="KW-0813">Transport</keyword>
<dbReference type="RefSeq" id="WP_158035521.1">
    <property type="nucleotide sequence ID" value="NZ_BAAAZV010000018.1"/>
</dbReference>